<dbReference type="RefSeq" id="WP_013768791.1">
    <property type="nucleotide sequence ID" value="NC_015510.1"/>
</dbReference>
<feature type="domain" description="Glycoside hydrolase family 13 N-terminal" evidence="1">
    <location>
        <begin position="33"/>
        <end position="91"/>
    </location>
</feature>
<dbReference type="Gene3D" id="3.40.50.1820">
    <property type="entry name" value="alpha/beta hydrolase"/>
    <property type="match status" value="1"/>
</dbReference>
<dbReference type="eggNOG" id="COG2382">
    <property type="taxonomic scope" value="Bacteria"/>
</dbReference>
<dbReference type="SUPFAM" id="SSF81296">
    <property type="entry name" value="E set domains"/>
    <property type="match status" value="1"/>
</dbReference>
<dbReference type="AlphaFoldDB" id="F4KR87"/>
<dbReference type="GO" id="GO:0005975">
    <property type="term" value="P:carbohydrate metabolic process"/>
    <property type="evidence" value="ECO:0007669"/>
    <property type="project" value="InterPro"/>
</dbReference>
<dbReference type="OrthoDB" id="9803578at2"/>
<dbReference type="InterPro" id="IPR014756">
    <property type="entry name" value="Ig_E-set"/>
</dbReference>
<reference key="2">
    <citation type="submission" date="2011-04" db="EMBL/GenBank/DDBJ databases">
        <title>Complete sequence of chromosome of Haliscomenobacter hydrossis DSM 1100.</title>
        <authorList>
            <consortium name="US DOE Joint Genome Institute (JGI-PGF)"/>
            <person name="Lucas S."/>
            <person name="Han J."/>
            <person name="Lapidus A."/>
            <person name="Bruce D."/>
            <person name="Goodwin L."/>
            <person name="Pitluck S."/>
            <person name="Peters L."/>
            <person name="Kyrpides N."/>
            <person name="Mavromatis K."/>
            <person name="Ivanova N."/>
            <person name="Ovchinnikova G."/>
            <person name="Pagani I."/>
            <person name="Daligault H."/>
            <person name="Detter J.C."/>
            <person name="Han C."/>
            <person name="Land M."/>
            <person name="Hauser L."/>
            <person name="Markowitz V."/>
            <person name="Cheng J.-F."/>
            <person name="Hugenholtz P."/>
            <person name="Woyke T."/>
            <person name="Wu D."/>
            <person name="Verbarg S."/>
            <person name="Frueling A."/>
            <person name="Brambilla E."/>
            <person name="Klenk H.-P."/>
            <person name="Eisen J.A."/>
        </authorList>
    </citation>
    <scope>NUCLEOTIDE SEQUENCE</scope>
    <source>
        <strain>DSM 1100</strain>
    </source>
</reference>
<evidence type="ECO:0000313" key="3">
    <source>
        <dbReference type="Proteomes" id="UP000008461"/>
    </source>
</evidence>
<evidence type="ECO:0000313" key="2">
    <source>
        <dbReference type="EMBL" id="AEE54274.1"/>
    </source>
</evidence>
<dbReference type="KEGG" id="hhy:Halhy_6457"/>
<dbReference type="InterPro" id="IPR013783">
    <property type="entry name" value="Ig-like_fold"/>
</dbReference>
<dbReference type="InterPro" id="IPR029058">
    <property type="entry name" value="AB_hydrolase_fold"/>
</dbReference>
<dbReference type="CDD" id="cd11294">
    <property type="entry name" value="E_set_Esterase_like_N"/>
    <property type="match status" value="1"/>
</dbReference>
<accession>F4KR87</accession>
<protein>
    <submittedName>
        <fullName evidence="2">Esterase</fullName>
    </submittedName>
</protein>
<dbReference type="InterPro" id="IPR050583">
    <property type="entry name" value="Mycobacterial_A85_antigen"/>
</dbReference>
<keyword evidence="3" id="KW-1185">Reference proteome</keyword>
<dbReference type="InterPro" id="IPR004193">
    <property type="entry name" value="Glyco_hydro_13_N"/>
</dbReference>
<sequence>MKNNILLLIFCGIVSQVWSQPTSQPSFVSPEVHPDGKVSFRLWAPKADEVKLNAQFEKAPLAMQKDDRGVWSVTVSAVKPDMYPYAFNVDGIQVADPKNSAIFPNEGFQNSILEVTGNSPLVHTLKNVPHGTVAYRYYHSPELGIRPAVIYTPPGYEENPKKKYPVLYLLHGTTDTEETWSKVGRANIILDNLIAEGKAEPMIIVMPYGRAYPKISKSAGSLRNWDNLQEFKTDFFNNLMPFVEKSYRTKPDKDSRAIAGFSGGGGTTLFLGLNNLDKFSFVCGFAPGMLENEFERNNAGAFANPQQTNKMLKLFWIGVGKDDGLYPVNLKFMEVLKQKNIKHETLISEGGHTWMNCKLYLATIAQKLFK</sequence>
<dbReference type="STRING" id="760192.Halhy_6457"/>
<evidence type="ECO:0000259" key="1">
    <source>
        <dbReference type="Pfam" id="PF02922"/>
    </source>
</evidence>
<dbReference type="PANTHER" id="PTHR48098">
    <property type="entry name" value="ENTEROCHELIN ESTERASE-RELATED"/>
    <property type="match status" value="1"/>
</dbReference>
<gene>
    <name evidence="2" type="ordered locus">Halhy_6457</name>
</gene>
<dbReference type="PANTHER" id="PTHR48098:SF1">
    <property type="entry name" value="DIACYLGLYCEROL ACYLTRANSFERASE_MYCOLYLTRANSFERASE AG85A"/>
    <property type="match status" value="1"/>
</dbReference>
<reference evidence="2 3" key="1">
    <citation type="journal article" date="2011" name="Stand. Genomic Sci.">
        <title>Complete genome sequence of Haliscomenobacter hydrossis type strain (O).</title>
        <authorList>
            <consortium name="US DOE Joint Genome Institute (JGI-PGF)"/>
            <person name="Daligault H."/>
            <person name="Lapidus A."/>
            <person name="Zeytun A."/>
            <person name="Nolan M."/>
            <person name="Lucas S."/>
            <person name="Del Rio T.G."/>
            <person name="Tice H."/>
            <person name="Cheng J.F."/>
            <person name="Tapia R."/>
            <person name="Han C."/>
            <person name="Goodwin L."/>
            <person name="Pitluck S."/>
            <person name="Liolios K."/>
            <person name="Pagani I."/>
            <person name="Ivanova N."/>
            <person name="Huntemann M."/>
            <person name="Mavromatis K."/>
            <person name="Mikhailova N."/>
            <person name="Pati A."/>
            <person name="Chen A."/>
            <person name="Palaniappan K."/>
            <person name="Land M."/>
            <person name="Hauser L."/>
            <person name="Brambilla E.M."/>
            <person name="Rohde M."/>
            <person name="Verbarg S."/>
            <person name="Goker M."/>
            <person name="Bristow J."/>
            <person name="Eisen J.A."/>
            <person name="Markowitz V."/>
            <person name="Hugenholtz P."/>
            <person name="Kyrpides N.C."/>
            <person name="Klenk H.P."/>
            <person name="Woyke T."/>
        </authorList>
    </citation>
    <scope>NUCLEOTIDE SEQUENCE [LARGE SCALE GENOMIC DNA]</scope>
    <source>
        <strain evidence="3">ATCC 27775 / DSM 1100 / LMG 10767 / O</strain>
    </source>
</reference>
<organism evidence="2 3">
    <name type="scientific">Haliscomenobacter hydrossis (strain ATCC 27775 / DSM 1100 / LMG 10767 / O)</name>
    <dbReference type="NCBI Taxonomy" id="760192"/>
    <lineage>
        <taxon>Bacteria</taxon>
        <taxon>Pseudomonadati</taxon>
        <taxon>Bacteroidota</taxon>
        <taxon>Saprospiria</taxon>
        <taxon>Saprospirales</taxon>
        <taxon>Haliscomenobacteraceae</taxon>
        <taxon>Haliscomenobacter</taxon>
    </lineage>
</organism>
<dbReference type="InterPro" id="IPR000801">
    <property type="entry name" value="Esterase-like"/>
</dbReference>
<dbReference type="Gene3D" id="2.60.40.10">
    <property type="entry name" value="Immunoglobulins"/>
    <property type="match status" value="1"/>
</dbReference>
<dbReference type="Pfam" id="PF00756">
    <property type="entry name" value="Esterase"/>
    <property type="match status" value="1"/>
</dbReference>
<dbReference type="Pfam" id="PF02922">
    <property type="entry name" value="CBM_48"/>
    <property type="match status" value="1"/>
</dbReference>
<dbReference type="EMBL" id="CP002691">
    <property type="protein sequence ID" value="AEE54274.1"/>
    <property type="molecule type" value="Genomic_DNA"/>
</dbReference>
<dbReference type="GO" id="GO:0004553">
    <property type="term" value="F:hydrolase activity, hydrolyzing O-glycosyl compounds"/>
    <property type="evidence" value="ECO:0007669"/>
    <property type="project" value="InterPro"/>
</dbReference>
<proteinExistence type="predicted"/>
<dbReference type="HOGENOM" id="CLU_037618_2_1_10"/>
<dbReference type="Proteomes" id="UP000008461">
    <property type="component" value="Chromosome"/>
</dbReference>
<dbReference type="SUPFAM" id="SSF53474">
    <property type="entry name" value="alpha/beta-Hydrolases"/>
    <property type="match status" value="1"/>
</dbReference>
<dbReference type="GO" id="GO:0016747">
    <property type="term" value="F:acyltransferase activity, transferring groups other than amino-acyl groups"/>
    <property type="evidence" value="ECO:0007669"/>
    <property type="project" value="TreeGrafter"/>
</dbReference>
<name>F4KR87_HALH1</name>